<protein>
    <submittedName>
        <fullName evidence="1 2">Uncharacterized protein</fullName>
    </submittedName>
</protein>
<organism evidence="1">
    <name type="scientific">Physcomitrium patens</name>
    <name type="common">Spreading-leaved earth moss</name>
    <name type="synonym">Physcomitrella patens</name>
    <dbReference type="NCBI Taxonomy" id="3218"/>
    <lineage>
        <taxon>Eukaryota</taxon>
        <taxon>Viridiplantae</taxon>
        <taxon>Streptophyta</taxon>
        <taxon>Embryophyta</taxon>
        <taxon>Bryophyta</taxon>
        <taxon>Bryophytina</taxon>
        <taxon>Bryopsida</taxon>
        <taxon>Funariidae</taxon>
        <taxon>Funariales</taxon>
        <taxon>Funariaceae</taxon>
        <taxon>Physcomitrium</taxon>
    </lineage>
</organism>
<reference evidence="1 3" key="1">
    <citation type="journal article" date="2008" name="Science">
        <title>The Physcomitrella genome reveals evolutionary insights into the conquest of land by plants.</title>
        <authorList>
            <person name="Rensing S."/>
            <person name="Lang D."/>
            <person name="Zimmer A."/>
            <person name="Terry A."/>
            <person name="Salamov A."/>
            <person name="Shapiro H."/>
            <person name="Nishiyama T."/>
            <person name="Perroud P.-F."/>
            <person name="Lindquist E."/>
            <person name="Kamisugi Y."/>
            <person name="Tanahashi T."/>
            <person name="Sakakibara K."/>
            <person name="Fujita T."/>
            <person name="Oishi K."/>
            <person name="Shin-I T."/>
            <person name="Kuroki Y."/>
            <person name="Toyoda A."/>
            <person name="Suzuki Y."/>
            <person name="Hashimoto A."/>
            <person name="Yamaguchi K."/>
            <person name="Sugano A."/>
            <person name="Kohara Y."/>
            <person name="Fujiyama A."/>
            <person name="Anterola A."/>
            <person name="Aoki S."/>
            <person name="Ashton N."/>
            <person name="Barbazuk W.B."/>
            <person name="Barker E."/>
            <person name="Bennetzen J."/>
            <person name="Bezanilla M."/>
            <person name="Blankenship R."/>
            <person name="Cho S.H."/>
            <person name="Dutcher S."/>
            <person name="Estelle M."/>
            <person name="Fawcett J.A."/>
            <person name="Gundlach H."/>
            <person name="Hanada K."/>
            <person name="Heyl A."/>
            <person name="Hicks K.A."/>
            <person name="Hugh J."/>
            <person name="Lohr M."/>
            <person name="Mayer K."/>
            <person name="Melkozernov A."/>
            <person name="Murata T."/>
            <person name="Nelson D."/>
            <person name="Pils B."/>
            <person name="Prigge M."/>
            <person name="Reiss B."/>
            <person name="Renner T."/>
            <person name="Rombauts S."/>
            <person name="Rushton P."/>
            <person name="Sanderfoot A."/>
            <person name="Schween G."/>
            <person name="Shiu S.-H."/>
            <person name="Stueber K."/>
            <person name="Theodoulou F.L."/>
            <person name="Tu H."/>
            <person name="Van de Peer Y."/>
            <person name="Verrier P.J."/>
            <person name="Waters E."/>
            <person name="Wood A."/>
            <person name="Yang L."/>
            <person name="Cove D."/>
            <person name="Cuming A."/>
            <person name="Hasebe M."/>
            <person name="Lucas S."/>
            <person name="Mishler D.B."/>
            <person name="Reski R."/>
            <person name="Grigoriev I."/>
            <person name="Quatrano R.S."/>
            <person name="Boore J.L."/>
        </authorList>
    </citation>
    <scope>NUCLEOTIDE SEQUENCE [LARGE SCALE GENOMIC DNA]</scope>
    <source>
        <strain evidence="2 3">cv. Gransden 2004</strain>
    </source>
</reference>
<dbReference type="Proteomes" id="UP000006727">
    <property type="component" value="Chromosome 16"/>
</dbReference>
<dbReference type="AlphaFoldDB" id="A0A2K1J7F3"/>
<name>A0A2K1J7F3_PHYPA</name>
<dbReference type="EnsemblPlants" id="Pp3c16_6551V3.1">
    <property type="protein sequence ID" value="Pp3c16_6551V3.1"/>
    <property type="gene ID" value="Pp3c16_6551"/>
</dbReference>
<evidence type="ECO:0000313" key="2">
    <source>
        <dbReference type="EnsemblPlants" id="Pp3c16_6551V3.1"/>
    </source>
</evidence>
<dbReference type="Gramene" id="Pp3c16_6551V3.1">
    <property type="protein sequence ID" value="Pp3c16_6551V3.1"/>
    <property type="gene ID" value="Pp3c16_6551"/>
</dbReference>
<accession>A0A2K1J7F3</accession>
<sequence>MWRLKGCWVCSEFFQEKRNWRHFSLMKIGRWIWSMQVQQPTKPPDDYFTDEH</sequence>
<evidence type="ECO:0000313" key="3">
    <source>
        <dbReference type="Proteomes" id="UP000006727"/>
    </source>
</evidence>
<evidence type="ECO:0000313" key="1">
    <source>
        <dbReference type="EMBL" id="PNR37453.1"/>
    </source>
</evidence>
<proteinExistence type="predicted"/>
<reference evidence="1 3" key="2">
    <citation type="journal article" date="2018" name="Plant J.">
        <title>The Physcomitrella patens chromosome-scale assembly reveals moss genome structure and evolution.</title>
        <authorList>
            <person name="Lang D."/>
            <person name="Ullrich K.K."/>
            <person name="Murat F."/>
            <person name="Fuchs J."/>
            <person name="Jenkins J."/>
            <person name="Haas F.B."/>
            <person name="Piednoel M."/>
            <person name="Gundlach H."/>
            <person name="Van Bel M."/>
            <person name="Meyberg R."/>
            <person name="Vives C."/>
            <person name="Morata J."/>
            <person name="Symeonidi A."/>
            <person name="Hiss M."/>
            <person name="Muchero W."/>
            <person name="Kamisugi Y."/>
            <person name="Saleh O."/>
            <person name="Blanc G."/>
            <person name="Decker E.L."/>
            <person name="van Gessel N."/>
            <person name="Grimwood J."/>
            <person name="Hayes R.D."/>
            <person name="Graham S.W."/>
            <person name="Gunter L.E."/>
            <person name="McDaniel S.F."/>
            <person name="Hoernstein S.N.W."/>
            <person name="Larsson A."/>
            <person name="Li F.W."/>
            <person name="Perroud P.F."/>
            <person name="Phillips J."/>
            <person name="Ranjan P."/>
            <person name="Rokshar D.S."/>
            <person name="Rothfels C.J."/>
            <person name="Schneider L."/>
            <person name="Shu S."/>
            <person name="Stevenson D.W."/>
            <person name="Thummler F."/>
            <person name="Tillich M."/>
            <person name="Villarreal Aguilar J.C."/>
            <person name="Widiez T."/>
            <person name="Wong G.K."/>
            <person name="Wymore A."/>
            <person name="Zhang Y."/>
            <person name="Zimmer A.D."/>
            <person name="Quatrano R.S."/>
            <person name="Mayer K.F.X."/>
            <person name="Goodstein D."/>
            <person name="Casacuberta J.M."/>
            <person name="Vandepoele K."/>
            <person name="Reski R."/>
            <person name="Cuming A.C."/>
            <person name="Tuskan G.A."/>
            <person name="Maumus F."/>
            <person name="Salse J."/>
            <person name="Schmutz J."/>
            <person name="Rensing S.A."/>
        </authorList>
    </citation>
    <scope>NUCLEOTIDE SEQUENCE [LARGE SCALE GENOMIC DNA]</scope>
    <source>
        <strain evidence="2 3">cv. Gransden 2004</strain>
    </source>
</reference>
<dbReference type="EMBL" id="ABEU02000016">
    <property type="protein sequence ID" value="PNR37453.1"/>
    <property type="molecule type" value="Genomic_DNA"/>
</dbReference>
<dbReference type="InParanoid" id="A0A2K1J7F3"/>
<reference evidence="2" key="3">
    <citation type="submission" date="2020-12" db="UniProtKB">
        <authorList>
            <consortium name="EnsemblPlants"/>
        </authorList>
    </citation>
    <scope>IDENTIFICATION</scope>
</reference>
<gene>
    <name evidence="1" type="ORF">PHYPA_020562</name>
</gene>
<keyword evidence="3" id="KW-1185">Reference proteome</keyword>